<dbReference type="PANTHER" id="PTHR46246:SF1">
    <property type="entry name" value="GUANOSINE-3',5'-BIS(DIPHOSPHATE) 3'-PYROPHOSPHOHYDROLASE MESH1"/>
    <property type="match status" value="1"/>
</dbReference>
<keyword evidence="2" id="KW-0378">Hydrolase</keyword>
<dbReference type="GO" id="GO:0008893">
    <property type="term" value="F:guanosine-3',5'-bis(diphosphate) 3'-diphosphatase activity"/>
    <property type="evidence" value="ECO:0007669"/>
    <property type="project" value="TreeGrafter"/>
</dbReference>
<protein>
    <submittedName>
        <fullName evidence="2">(P)ppGpp synthase/HD superfamily hydrolase</fullName>
    </submittedName>
</protein>
<dbReference type="InterPro" id="IPR003607">
    <property type="entry name" value="HD/PDEase_dom"/>
</dbReference>
<dbReference type="SUPFAM" id="SSF109604">
    <property type="entry name" value="HD-domain/PDEase-like"/>
    <property type="match status" value="1"/>
</dbReference>
<dbReference type="AlphaFoldDB" id="A0A7W8CPT5"/>
<dbReference type="RefSeq" id="WP_241666178.1">
    <property type="nucleotide sequence ID" value="NZ_JACHHE010000001.1"/>
</dbReference>
<dbReference type="Pfam" id="PF13328">
    <property type="entry name" value="HD_4"/>
    <property type="match status" value="1"/>
</dbReference>
<name>A0A7W8CPT5_9BACL</name>
<evidence type="ECO:0000313" key="2">
    <source>
        <dbReference type="EMBL" id="MBB5179236.1"/>
    </source>
</evidence>
<accession>A0A7W8CPT5</accession>
<proteinExistence type="predicted"/>
<keyword evidence="3" id="KW-1185">Reference proteome</keyword>
<dbReference type="InterPro" id="IPR052194">
    <property type="entry name" value="MESH1"/>
</dbReference>
<feature type="domain" description="HD/PDEase" evidence="1">
    <location>
        <begin position="54"/>
        <end position="161"/>
    </location>
</feature>
<dbReference type="PANTHER" id="PTHR46246">
    <property type="entry name" value="GUANOSINE-3',5'-BIS(DIPHOSPHATE) 3'-PYROPHOSPHOHYDROLASE MESH1"/>
    <property type="match status" value="1"/>
</dbReference>
<sequence length="212" mass="23754">MTSVDKVSVNTAIRLLLDKRAILWEERCEEMEGIIDQAIQFAAVKHAGQMRKSTAVPYISHPFAVAMLLQEAGHGAEVVAAGILHDTLEDTSATAEEILTLFGAVVLKLVEAASEPDKSLPWEDRKRHTMSSLAQRSDDELAVIIADKLHNLRSIRLDIDRHGEKVWSRFNRGKEQQAWYYQGIVNAVWERNGQVPLIADLQKEVDLVFSNA</sequence>
<dbReference type="Proteomes" id="UP000525923">
    <property type="component" value="Unassembled WGS sequence"/>
</dbReference>
<organism evidence="2 3">
    <name type="scientific">Planococcus koreensis</name>
    <dbReference type="NCBI Taxonomy" id="112331"/>
    <lineage>
        <taxon>Bacteria</taxon>
        <taxon>Bacillati</taxon>
        <taxon>Bacillota</taxon>
        <taxon>Bacilli</taxon>
        <taxon>Bacillales</taxon>
        <taxon>Caryophanaceae</taxon>
        <taxon>Planococcus</taxon>
    </lineage>
</organism>
<dbReference type="SMART" id="SM00471">
    <property type="entry name" value="HDc"/>
    <property type="match status" value="1"/>
</dbReference>
<dbReference type="Gene3D" id="1.10.3210.10">
    <property type="entry name" value="Hypothetical protein af1432"/>
    <property type="match status" value="1"/>
</dbReference>
<reference evidence="2 3" key="1">
    <citation type="submission" date="2020-08" db="EMBL/GenBank/DDBJ databases">
        <title>Genomic Encyclopedia of Type Strains, Phase IV (KMG-IV): sequencing the most valuable type-strain genomes for metagenomic binning, comparative biology and taxonomic classification.</title>
        <authorList>
            <person name="Goeker M."/>
        </authorList>
    </citation>
    <scope>NUCLEOTIDE SEQUENCE [LARGE SCALE GENOMIC DNA]</scope>
    <source>
        <strain evidence="2 3">DSM 15895</strain>
    </source>
</reference>
<comment type="caution">
    <text evidence="2">The sequence shown here is derived from an EMBL/GenBank/DDBJ whole genome shotgun (WGS) entry which is preliminary data.</text>
</comment>
<gene>
    <name evidence="2" type="ORF">HNQ44_000658</name>
</gene>
<evidence type="ECO:0000259" key="1">
    <source>
        <dbReference type="SMART" id="SM00471"/>
    </source>
</evidence>
<dbReference type="EMBL" id="JACHHE010000001">
    <property type="protein sequence ID" value="MBB5179236.1"/>
    <property type="molecule type" value="Genomic_DNA"/>
</dbReference>
<evidence type="ECO:0000313" key="3">
    <source>
        <dbReference type="Proteomes" id="UP000525923"/>
    </source>
</evidence>